<name>A0ABV8RB88_9FLAO</name>
<evidence type="ECO:0000313" key="2">
    <source>
        <dbReference type="Proteomes" id="UP001595826"/>
    </source>
</evidence>
<organism evidence="1 2">
    <name type="scientific">Polaribacter marinivivus</name>
    <dbReference type="NCBI Taxonomy" id="1524260"/>
    <lineage>
        <taxon>Bacteria</taxon>
        <taxon>Pseudomonadati</taxon>
        <taxon>Bacteroidota</taxon>
        <taxon>Flavobacteriia</taxon>
        <taxon>Flavobacteriales</taxon>
        <taxon>Flavobacteriaceae</taxon>
    </lineage>
</organism>
<dbReference type="EMBL" id="JBHSCY010000002">
    <property type="protein sequence ID" value="MFC4269230.1"/>
    <property type="molecule type" value="Genomic_DNA"/>
</dbReference>
<dbReference type="Proteomes" id="UP001595826">
    <property type="component" value="Unassembled WGS sequence"/>
</dbReference>
<gene>
    <name evidence="1" type="ORF">ACFOWD_09960</name>
</gene>
<reference evidence="2" key="1">
    <citation type="journal article" date="2019" name="Int. J. Syst. Evol. Microbiol.">
        <title>The Global Catalogue of Microorganisms (GCM) 10K type strain sequencing project: providing services to taxonomists for standard genome sequencing and annotation.</title>
        <authorList>
            <consortium name="The Broad Institute Genomics Platform"/>
            <consortium name="The Broad Institute Genome Sequencing Center for Infectious Disease"/>
            <person name="Wu L."/>
            <person name="Ma J."/>
        </authorList>
    </citation>
    <scope>NUCLEOTIDE SEQUENCE [LARGE SCALE GENOMIC DNA]</scope>
    <source>
        <strain evidence="2">CECT 8655</strain>
    </source>
</reference>
<evidence type="ECO:0008006" key="3">
    <source>
        <dbReference type="Google" id="ProtNLM"/>
    </source>
</evidence>
<dbReference type="InterPro" id="IPR029024">
    <property type="entry name" value="TerB-like"/>
</dbReference>
<proteinExistence type="predicted"/>
<evidence type="ECO:0000313" key="1">
    <source>
        <dbReference type="EMBL" id="MFC4269230.1"/>
    </source>
</evidence>
<dbReference type="SUPFAM" id="SSF158682">
    <property type="entry name" value="TerB-like"/>
    <property type="match status" value="1"/>
</dbReference>
<keyword evidence="2" id="KW-1185">Reference proteome</keyword>
<sequence length="109" mass="12856">MNKIDWTKREFEAYVLLYAAHCNHFESKEEEAYILARVDDATFHKIHTEVVIDSEEEGLNKIQKYISENKFSQSEKENLIRDIKNVFFADGSVDVIEKKVFNLLKKIID</sequence>
<accession>A0ABV8RB88</accession>
<comment type="caution">
    <text evidence="1">The sequence shown here is derived from an EMBL/GenBank/DDBJ whole genome shotgun (WGS) entry which is preliminary data.</text>
</comment>
<dbReference type="RefSeq" id="WP_377410221.1">
    <property type="nucleotide sequence ID" value="NZ_JBHSCY010000002.1"/>
</dbReference>
<protein>
    <recommendedName>
        <fullName evidence="3">Co-chaperone DjlA N-terminal domain-containing protein</fullName>
    </recommendedName>
</protein>